<dbReference type="InterPro" id="IPR027417">
    <property type="entry name" value="P-loop_NTPase"/>
</dbReference>
<comment type="similarity">
    <text evidence="1">Belongs to the TRAFAC class TrmE-Era-EngA-EngB-Septin-like GTPase superfamily. Septin GTPase family.</text>
</comment>
<feature type="region of interest" description="Disordered" evidence="2">
    <location>
        <begin position="1"/>
        <end position="49"/>
    </location>
</feature>
<feature type="compositionally biased region" description="Basic and acidic residues" evidence="2">
    <location>
        <begin position="561"/>
        <end position="571"/>
    </location>
</feature>
<dbReference type="Gene3D" id="3.40.50.300">
    <property type="entry name" value="P-loop containing nucleotide triphosphate hydrolases"/>
    <property type="match status" value="1"/>
</dbReference>
<dbReference type="Pfam" id="PF00735">
    <property type="entry name" value="Septin"/>
    <property type="match status" value="1"/>
</dbReference>
<organism evidence="4 5">
    <name type="scientific">Gymnopilus dilepis</name>
    <dbReference type="NCBI Taxonomy" id="231916"/>
    <lineage>
        <taxon>Eukaryota</taxon>
        <taxon>Fungi</taxon>
        <taxon>Dikarya</taxon>
        <taxon>Basidiomycota</taxon>
        <taxon>Agaricomycotina</taxon>
        <taxon>Agaricomycetes</taxon>
        <taxon>Agaricomycetidae</taxon>
        <taxon>Agaricales</taxon>
        <taxon>Agaricineae</taxon>
        <taxon>Hymenogastraceae</taxon>
        <taxon>Gymnopilus</taxon>
    </lineage>
</organism>
<evidence type="ECO:0000313" key="4">
    <source>
        <dbReference type="EMBL" id="PPR05492.1"/>
    </source>
</evidence>
<keyword evidence="5" id="KW-1185">Reference proteome</keyword>
<name>A0A409YR79_9AGAR</name>
<feature type="compositionally biased region" description="Polar residues" evidence="2">
    <location>
        <begin position="16"/>
        <end position="44"/>
    </location>
</feature>
<comment type="caution">
    <text evidence="4">The sequence shown here is derived from an EMBL/GenBank/DDBJ whole genome shotgun (WGS) entry which is preliminary data.</text>
</comment>
<dbReference type="STRING" id="231916.A0A409YR79"/>
<feature type="domain" description="Septin-type G" evidence="3">
    <location>
        <begin position="595"/>
        <end position="669"/>
    </location>
</feature>
<evidence type="ECO:0000259" key="3">
    <source>
        <dbReference type="Pfam" id="PF00735"/>
    </source>
</evidence>
<evidence type="ECO:0000256" key="1">
    <source>
        <dbReference type="RuleBase" id="RU004560"/>
    </source>
</evidence>
<dbReference type="OrthoDB" id="2662290at2759"/>
<gene>
    <name evidence="4" type="ORF">CVT26_009059</name>
</gene>
<keyword evidence="1" id="KW-0342">GTP-binding</keyword>
<dbReference type="GO" id="GO:0005525">
    <property type="term" value="F:GTP binding"/>
    <property type="evidence" value="ECO:0007669"/>
    <property type="project" value="UniProtKB-KW"/>
</dbReference>
<dbReference type="AlphaFoldDB" id="A0A409YR79"/>
<reference evidence="4 5" key="1">
    <citation type="journal article" date="2018" name="Evol. Lett.">
        <title>Horizontal gene cluster transfer increased hallucinogenic mushroom diversity.</title>
        <authorList>
            <person name="Reynolds H.T."/>
            <person name="Vijayakumar V."/>
            <person name="Gluck-Thaler E."/>
            <person name="Korotkin H.B."/>
            <person name="Matheny P.B."/>
            <person name="Slot J.C."/>
        </authorList>
    </citation>
    <scope>NUCLEOTIDE SEQUENCE [LARGE SCALE GENOMIC DNA]</scope>
    <source>
        <strain evidence="4 5">SRW20</strain>
    </source>
</reference>
<feature type="region of interest" description="Disordered" evidence="2">
    <location>
        <begin position="126"/>
        <end position="156"/>
    </location>
</feature>
<feature type="region of interest" description="Disordered" evidence="2">
    <location>
        <begin position="531"/>
        <end position="575"/>
    </location>
</feature>
<sequence length="851" mass="94910">MLGRGRAQTAGMGQPGTEQVQAPNSAQAAESMSWANANDSSKNGPNVFPQASKVALTDCNFQAANLQNFNHGRNQHIQINIGRAMDNGALDYPLENAPQVNQYADTQVLRNTFDSVDRFLQFVEQDPRPGFQPQKGSTVDANTKGGETNWKTQGGSAKKSSDIYYQHIGVQRRGSPLWIPEPSANLSEEYRRGGIAIGDVGIITEFGTFDFLFNIRLPRDHLINLSKPGSLPDLPEGFEVLDIAPKDILRYREFGPGSFLCSTSIQKQQPREQSDFTFTSNSSEGAILMMPVGTQSEDVVNIRHVRQFIAKHAEDWYRYTLKTRGREAKNGDLRLVIGYDKTTAWGMATFSNSTSQTLRFMSAEDTRSGTPRTTYCWEASGSAQLRVFPDSYQVESPSVEDHARRPSRHQNQTLFVRTMNITLQQRVWDSLLAETGDANVRNTPTGTNPHGQLPHAYHTQYFPTSTPVLVASRFNALDIHPSNAINNKLLKEHPRSKMVVTNDNDWTSLLEKDDYILPTSDEMVDRLRKRQQRQTSLAQSEGGVTFLAESSGEKQSPGNRCDNRTRGDDSPKTQNVPVILKTPVLEDTDDGRLKDIAILVIGPTGAGKSTFINTLLSKDSEERMVVNGSLTSSVAAPKAAEIRSFSSHPQVRGRRLYLIDTPGFDDTRQEDVKILERIGNYLTSVDLKDKVLSGVIYLHDITSDRFSTAGGQSLGILERLTGELALKNVVLGTTKWSRETKEKHCKLHESELRDKYWKPLIFRGSVMLRFEDSSESATRFVETILGRTTDHGIVLNVDKELANQKKKGVEKETAKRKEGLFRRIRKFFAFGSKVSSLSGSYFLSAPTNVSK</sequence>
<accession>A0A409YR79</accession>
<proteinExistence type="inferred from homology"/>
<feature type="compositionally biased region" description="Polar residues" evidence="2">
    <location>
        <begin position="134"/>
        <end position="155"/>
    </location>
</feature>
<dbReference type="InParanoid" id="A0A409YR79"/>
<evidence type="ECO:0000256" key="2">
    <source>
        <dbReference type="SAM" id="MobiDB-lite"/>
    </source>
</evidence>
<protein>
    <recommendedName>
        <fullName evidence="3">Septin-type G domain-containing protein</fullName>
    </recommendedName>
</protein>
<dbReference type="SUPFAM" id="SSF52540">
    <property type="entry name" value="P-loop containing nucleoside triphosphate hydrolases"/>
    <property type="match status" value="1"/>
</dbReference>
<dbReference type="Proteomes" id="UP000284706">
    <property type="component" value="Unassembled WGS sequence"/>
</dbReference>
<dbReference type="InterPro" id="IPR030379">
    <property type="entry name" value="G_SEPTIN_dom"/>
</dbReference>
<dbReference type="EMBL" id="NHYE01000470">
    <property type="protein sequence ID" value="PPR05492.1"/>
    <property type="molecule type" value="Genomic_DNA"/>
</dbReference>
<keyword evidence="1" id="KW-0547">Nucleotide-binding</keyword>
<evidence type="ECO:0000313" key="5">
    <source>
        <dbReference type="Proteomes" id="UP000284706"/>
    </source>
</evidence>